<sequence>MTSKMELSEDGKAMNYFELVTFLIKLSPTSIFEAVDTLTYKKPSESEHENGKEDK</sequence>
<organism evidence="1">
    <name type="scientific">hydrocarbon metagenome</name>
    <dbReference type="NCBI Taxonomy" id="938273"/>
    <lineage>
        <taxon>unclassified sequences</taxon>
        <taxon>metagenomes</taxon>
        <taxon>ecological metagenomes</taxon>
    </lineage>
</organism>
<proteinExistence type="predicted"/>
<dbReference type="EMBL" id="LNQE01001888">
    <property type="protein sequence ID" value="KUG03210.1"/>
    <property type="molecule type" value="Genomic_DNA"/>
</dbReference>
<reference evidence="1" key="1">
    <citation type="journal article" date="2015" name="Proc. Natl. Acad. Sci. U.S.A.">
        <title>Networks of energetic and metabolic interactions define dynamics in microbial communities.</title>
        <authorList>
            <person name="Embree M."/>
            <person name="Liu J.K."/>
            <person name="Al-Bassam M.M."/>
            <person name="Zengler K."/>
        </authorList>
    </citation>
    <scope>NUCLEOTIDE SEQUENCE</scope>
</reference>
<protein>
    <submittedName>
        <fullName evidence="1">Uncharacterized protein</fullName>
    </submittedName>
</protein>
<evidence type="ECO:0000313" key="1">
    <source>
        <dbReference type="EMBL" id="KUG03210.1"/>
    </source>
</evidence>
<dbReference type="AlphaFoldDB" id="A0A0W8E3H8"/>
<gene>
    <name evidence="1" type="ORF">ASZ90_019309</name>
</gene>
<name>A0A0W8E3H8_9ZZZZ</name>
<comment type="caution">
    <text evidence="1">The sequence shown here is derived from an EMBL/GenBank/DDBJ whole genome shotgun (WGS) entry which is preliminary data.</text>
</comment>
<accession>A0A0W8E3H8</accession>